<evidence type="ECO:0000313" key="5">
    <source>
        <dbReference type="Proteomes" id="UP000478837"/>
    </source>
</evidence>
<dbReference type="PROSITE" id="PS51755">
    <property type="entry name" value="OMPR_PHOB"/>
    <property type="match status" value="1"/>
</dbReference>
<keyword evidence="1 2" id="KW-0238">DNA-binding</keyword>
<evidence type="ECO:0000313" key="4">
    <source>
        <dbReference type="EMBL" id="NDW19968.1"/>
    </source>
</evidence>
<evidence type="ECO:0000256" key="2">
    <source>
        <dbReference type="PROSITE-ProRule" id="PRU01091"/>
    </source>
</evidence>
<dbReference type="GO" id="GO:0006355">
    <property type="term" value="P:regulation of DNA-templated transcription"/>
    <property type="evidence" value="ECO:0007669"/>
    <property type="project" value="InterPro"/>
</dbReference>
<gene>
    <name evidence="4" type="ORF">GTW09_00275</name>
</gene>
<dbReference type="InterPro" id="IPR016032">
    <property type="entry name" value="Sig_transdc_resp-reg_C-effctor"/>
</dbReference>
<dbReference type="GO" id="GO:0003677">
    <property type="term" value="F:DNA binding"/>
    <property type="evidence" value="ECO:0007669"/>
    <property type="project" value="UniProtKB-UniRule"/>
</dbReference>
<evidence type="ECO:0000259" key="3">
    <source>
        <dbReference type="PROSITE" id="PS51755"/>
    </source>
</evidence>
<feature type="domain" description="OmpR/PhoB-type" evidence="3">
    <location>
        <begin position="1"/>
        <end position="100"/>
    </location>
</feature>
<accession>A0A6L9MPB4</accession>
<proteinExistence type="predicted"/>
<comment type="caution">
    <text evidence="4">The sequence shown here is derived from an EMBL/GenBank/DDBJ whole genome shotgun (WGS) entry which is preliminary data.</text>
</comment>
<protein>
    <recommendedName>
        <fullName evidence="3">OmpR/PhoB-type domain-containing protein</fullName>
    </recommendedName>
</protein>
<sequence length="124" mass="14497">MKTVANTLMYESDTRRLVRSDGQYVSLSPACDRLITSLIEAKEKGVPRDALRRIVWGHEYVSDDAINHLVCRLRRKLQSICENNEWQVETLPCQGYRLLVKAPLQPGFLSTLVGYFKKYWRERH</sequence>
<name>A0A6L9MPB4_9ALTE</name>
<keyword evidence="5" id="KW-1185">Reference proteome</keyword>
<dbReference type="Proteomes" id="UP000478837">
    <property type="component" value="Unassembled WGS sequence"/>
</dbReference>
<organism evidence="4 5">
    <name type="scientific">Alteromonas hispanica</name>
    <dbReference type="NCBI Taxonomy" id="315421"/>
    <lineage>
        <taxon>Bacteria</taxon>
        <taxon>Pseudomonadati</taxon>
        <taxon>Pseudomonadota</taxon>
        <taxon>Gammaproteobacteria</taxon>
        <taxon>Alteromonadales</taxon>
        <taxon>Alteromonadaceae</taxon>
        <taxon>Alteromonas/Salinimonas group</taxon>
        <taxon>Alteromonas</taxon>
    </lineage>
</organism>
<feature type="DNA-binding region" description="OmpR/PhoB-type" evidence="2">
    <location>
        <begin position="1"/>
        <end position="100"/>
    </location>
</feature>
<dbReference type="InterPro" id="IPR036388">
    <property type="entry name" value="WH-like_DNA-bd_sf"/>
</dbReference>
<dbReference type="InterPro" id="IPR001867">
    <property type="entry name" value="OmpR/PhoB-type_DNA-bd"/>
</dbReference>
<dbReference type="RefSeq" id="WP_163109106.1">
    <property type="nucleotide sequence ID" value="NZ_JAAAWP010000001.1"/>
</dbReference>
<dbReference type="Gene3D" id="1.10.10.10">
    <property type="entry name" value="Winged helix-like DNA-binding domain superfamily/Winged helix DNA-binding domain"/>
    <property type="match status" value="1"/>
</dbReference>
<reference evidence="4 5" key="1">
    <citation type="submission" date="2020-01" db="EMBL/GenBank/DDBJ databases">
        <title>Genomes of bacteria type strains.</title>
        <authorList>
            <person name="Chen J."/>
            <person name="Zhu S."/>
            <person name="Yang J."/>
        </authorList>
    </citation>
    <scope>NUCLEOTIDE SEQUENCE [LARGE SCALE GENOMIC DNA]</scope>
    <source>
        <strain evidence="4 5">LMG 22958</strain>
    </source>
</reference>
<dbReference type="EMBL" id="JAAAWP010000001">
    <property type="protein sequence ID" value="NDW19968.1"/>
    <property type="molecule type" value="Genomic_DNA"/>
</dbReference>
<dbReference type="Pfam" id="PF00486">
    <property type="entry name" value="Trans_reg_C"/>
    <property type="match status" value="1"/>
</dbReference>
<dbReference type="SMART" id="SM00862">
    <property type="entry name" value="Trans_reg_C"/>
    <property type="match status" value="1"/>
</dbReference>
<evidence type="ECO:0000256" key="1">
    <source>
        <dbReference type="ARBA" id="ARBA00023125"/>
    </source>
</evidence>
<dbReference type="GO" id="GO:0000160">
    <property type="term" value="P:phosphorelay signal transduction system"/>
    <property type="evidence" value="ECO:0007669"/>
    <property type="project" value="InterPro"/>
</dbReference>
<dbReference type="SUPFAM" id="SSF46894">
    <property type="entry name" value="C-terminal effector domain of the bipartite response regulators"/>
    <property type="match status" value="1"/>
</dbReference>
<dbReference type="AlphaFoldDB" id="A0A6L9MPB4"/>